<proteinExistence type="inferred from homology"/>
<feature type="domain" description="ABC transmembrane type-1" evidence="8">
    <location>
        <begin position="74"/>
        <end position="261"/>
    </location>
</feature>
<feature type="transmembrane region" description="Helical" evidence="7">
    <location>
        <begin position="69"/>
        <end position="98"/>
    </location>
</feature>
<keyword evidence="4 7" id="KW-0812">Transmembrane</keyword>
<dbReference type="Proteomes" id="UP000231134">
    <property type="component" value="Unassembled WGS sequence"/>
</dbReference>
<reference evidence="9 10" key="1">
    <citation type="submission" date="2017-11" db="EMBL/GenBank/DDBJ databases">
        <title>Animal gut microbial communities from fecal samples from Wisconsin, USA.</title>
        <authorList>
            <person name="Neumann A."/>
        </authorList>
    </citation>
    <scope>NUCLEOTIDE SEQUENCE [LARGE SCALE GENOMIC DNA]</scope>
    <source>
        <strain evidence="9 10">UWS3</strain>
    </source>
</reference>
<dbReference type="GO" id="GO:0055085">
    <property type="term" value="P:transmembrane transport"/>
    <property type="evidence" value="ECO:0007669"/>
    <property type="project" value="InterPro"/>
</dbReference>
<dbReference type="AlphaFoldDB" id="A0A2M9A5S0"/>
<dbReference type="EMBL" id="PGEX01000001">
    <property type="protein sequence ID" value="PJJ41049.1"/>
    <property type="molecule type" value="Genomic_DNA"/>
</dbReference>
<dbReference type="Gene3D" id="1.10.3720.10">
    <property type="entry name" value="MetI-like"/>
    <property type="match status" value="1"/>
</dbReference>
<evidence type="ECO:0000313" key="9">
    <source>
        <dbReference type="EMBL" id="PJJ41049.1"/>
    </source>
</evidence>
<evidence type="ECO:0000256" key="7">
    <source>
        <dbReference type="RuleBase" id="RU363032"/>
    </source>
</evidence>
<dbReference type="InterPro" id="IPR000515">
    <property type="entry name" value="MetI-like"/>
</dbReference>
<feature type="transmembrane region" description="Helical" evidence="7">
    <location>
        <begin position="240"/>
        <end position="260"/>
    </location>
</feature>
<evidence type="ECO:0000256" key="4">
    <source>
        <dbReference type="ARBA" id="ARBA00022692"/>
    </source>
</evidence>
<dbReference type="PANTHER" id="PTHR30043">
    <property type="entry name" value="PHOSPHONATES TRANSPORT SYSTEM PERMEASE PROTEIN"/>
    <property type="match status" value="1"/>
</dbReference>
<keyword evidence="2 7" id="KW-0813">Transport</keyword>
<keyword evidence="5 7" id="KW-1133">Transmembrane helix</keyword>
<dbReference type="SUPFAM" id="SSF161098">
    <property type="entry name" value="MetI-like"/>
    <property type="match status" value="1"/>
</dbReference>
<evidence type="ECO:0000313" key="10">
    <source>
        <dbReference type="Proteomes" id="UP000231134"/>
    </source>
</evidence>
<feature type="transmembrane region" description="Helical" evidence="7">
    <location>
        <begin position="119"/>
        <end position="136"/>
    </location>
</feature>
<dbReference type="PROSITE" id="PS50928">
    <property type="entry name" value="ABC_TM1"/>
    <property type="match status" value="1"/>
</dbReference>
<evidence type="ECO:0000256" key="5">
    <source>
        <dbReference type="ARBA" id="ARBA00022989"/>
    </source>
</evidence>
<feature type="transmembrane region" description="Helical" evidence="7">
    <location>
        <begin position="181"/>
        <end position="203"/>
    </location>
</feature>
<feature type="transmembrane region" description="Helical" evidence="7">
    <location>
        <begin position="209"/>
        <end position="228"/>
    </location>
</feature>
<evidence type="ECO:0000256" key="6">
    <source>
        <dbReference type="ARBA" id="ARBA00023136"/>
    </source>
</evidence>
<evidence type="ECO:0000256" key="1">
    <source>
        <dbReference type="ARBA" id="ARBA00004651"/>
    </source>
</evidence>
<feature type="transmembrane region" description="Helical" evidence="7">
    <location>
        <begin position="142"/>
        <end position="160"/>
    </location>
</feature>
<dbReference type="Pfam" id="PF00528">
    <property type="entry name" value="BPD_transp_1"/>
    <property type="match status" value="1"/>
</dbReference>
<dbReference type="GO" id="GO:0005886">
    <property type="term" value="C:plasma membrane"/>
    <property type="evidence" value="ECO:0007669"/>
    <property type="project" value="UniProtKB-SubCell"/>
</dbReference>
<keyword evidence="3" id="KW-1003">Cell membrane</keyword>
<comment type="caution">
    <text evidence="9">The sequence shown here is derived from an EMBL/GenBank/DDBJ whole genome shotgun (WGS) entry which is preliminary data.</text>
</comment>
<dbReference type="PANTHER" id="PTHR30043:SF1">
    <property type="entry name" value="ABC TRANSPORT SYSTEM PERMEASE PROTEIN P69"/>
    <property type="match status" value="1"/>
</dbReference>
<gene>
    <name evidence="9" type="ORF">BGX16_1003</name>
</gene>
<comment type="similarity">
    <text evidence="7">Belongs to the binding-protein-dependent transport system permease family.</text>
</comment>
<keyword evidence="6 7" id="KW-0472">Membrane</keyword>
<keyword evidence="10" id="KW-1185">Reference proteome</keyword>
<evidence type="ECO:0000256" key="2">
    <source>
        <dbReference type="ARBA" id="ARBA00022448"/>
    </source>
</evidence>
<name>A0A2M9A5S0_9BACT</name>
<sequence length="267" mass="29316">MKRIGSKPMQSEKRLTTILFFSIVGLFVASTCFARYNPFEIFFNMENFRSFVVDDFFPPAVPTGLKLKAIFQGILTTICMALSSTSVAAVLAFVTALFASKRVSPIQKSPKFVRGFATFLRNIPALVWAFILFSSLGIGTGVGFVALCISSYAFMVRAFAETIDDISQDNLESLQAAGASFIQVVFHGILPSCLRGFISWFLYCIEVNLRSSTVVGMVGGGGIGLVLLSYLKGFKYNMSFTIILAIAVMVLLVDALTNYLRKELDLE</sequence>
<organism evidence="9 10">
    <name type="scientific">Hallerella succinigenes</name>
    <dbReference type="NCBI Taxonomy" id="1896222"/>
    <lineage>
        <taxon>Bacteria</taxon>
        <taxon>Pseudomonadati</taxon>
        <taxon>Fibrobacterota</taxon>
        <taxon>Fibrobacteria</taxon>
        <taxon>Fibrobacterales</taxon>
        <taxon>Fibrobacteraceae</taxon>
        <taxon>Hallerella</taxon>
    </lineage>
</organism>
<comment type="subcellular location">
    <subcellularLocation>
        <location evidence="1 7">Cell membrane</location>
        <topology evidence="1 7">Multi-pass membrane protein</topology>
    </subcellularLocation>
</comment>
<dbReference type="InterPro" id="IPR035906">
    <property type="entry name" value="MetI-like_sf"/>
</dbReference>
<protein>
    <submittedName>
        <fullName evidence="9">Phosphonate transport system permease protein</fullName>
    </submittedName>
</protein>
<evidence type="ECO:0000256" key="3">
    <source>
        <dbReference type="ARBA" id="ARBA00022475"/>
    </source>
</evidence>
<dbReference type="CDD" id="cd06261">
    <property type="entry name" value="TM_PBP2"/>
    <property type="match status" value="1"/>
</dbReference>
<evidence type="ECO:0000259" key="8">
    <source>
        <dbReference type="PROSITE" id="PS50928"/>
    </source>
</evidence>
<accession>A0A2M9A5S0</accession>